<protein>
    <recommendedName>
        <fullName evidence="7 18">Phosphatidate cytidylyltransferase</fullName>
        <ecNumber evidence="6 18">2.7.7.41</ecNumber>
    </recommendedName>
</protein>
<comment type="similarity">
    <text evidence="5 18">Belongs to the CDS family.</text>
</comment>
<evidence type="ECO:0000256" key="2">
    <source>
        <dbReference type="ARBA" id="ARBA00004651"/>
    </source>
</evidence>
<evidence type="ECO:0000256" key="15">
    <source>
        <dbReference type="ARBA" id="ARBA00023136"/>
    </source>
</evidence>
<keyword evidence="8" id="KW-1003">Cell membrane</keyword>
<feature type="transmembrane region" description="Helical" evidence="19">
    <location>
        <begin position="138"/>
        <end position="160"/>
    </location>
</feature>
<evidence type="ECO:0000256" key="6">
    <source>
        <dbReference type="ARBA" id="ARBA00012487"/>
    </source>
</evidence>
<dbReference type="KEGG" id="mre:K649_13635"/>
<keyword evidence="15 19" id="KW-0472">Membrane</keyword>
<dbReference type="Proteomes" id="UP000013026">
    <property type="component" value="Chromosome"/>
</dbReference>
<evidence type="ECO:0000256" key="12">
    <source>
        <dbReference type="ARBA" id="ARBA00022695"/>
    </source>
</evidence>
<feature type="transmembrane region" description="Helical" evidence="19">
    <location>
        <begin position="210"/>
        <end position="232"/>
    </location>
</feature>
<feature type="transmembrane region" description="Helical" evidence="19">
    <location>
        <begin position="32"/>
        <end position="51"/>
    </location>
</feature>
<proteinExistence type="inferred from homology"/>
<gene>
    <name evidence="20" type="ORF">K649_13635</name>
</gene>
<evidence type="ECO:0000256" key="19">
    <source>
        <dbReference type="SAM" id="Phobius"/>
    </source>
</evidence>
<feature type="transmembrane region" description="Helical" evidence="19">
    <location>
        <begin position="115"/>
        <end position="131"/>
    </location>
</feature>
<feature type="transmembrane region" description="Helical" evidence="19">
    <location>
        <begin position="83"/>
        <end position="103"/>
    </location>
</feature>
<reference evidence="20 21" key="1">
    <citation type="submission" date="2013-04" db="EMBL/GenBank/DDBJ databases">
        <authorList>
            <person name="Chin J."/>
            <person name="Alexander D.H."/>
            <person name="Marks P."/>
            <person name="Korlach J."/>
            <person name="Clum A."/>
            <person name="Copeland A."/>
        </authorList>
    </citation>
    <scope>NUCLEOTIDE SEQUENCE [LARGE SCALE GENOMIC DNA]</scope>
    <source>
        <strain evidence="21">ATCC 35948 / DSM 1279 / VKM B-1258 / 21</strain>
    </source>
</reference>
<keyword evidence="17" id="KW-1208">Phospholipid metabolism</keyword>
<dbReference type="EMBL" id="CP005385">
    <property type="protein sequence ID" value="AGK06013.1"/>
    <property type="molecule type" value="Genomic_DNA"/>
</dbReference>
<evidence type="ECO:0000256" key="14">
    <source>
        <dbReference type="ARBA" id="ARBA00023098"/>
    </source>
</evidence>
<comment type="subcellular location">
    <subcellularLocation>
        <location evidence="2">Cell membrane</location>
        <topology evidence="2">Multi-pass membrane protein</topology>
    </subcellularLocation>
</comment>
<keyword evidence="11 18" id="KW-0812">Transmembrane</keyword>
<dbReference type="GO" id="GO:0005886">
    <property type="term" value="C:plasma membrane"/>
    <property type="evidence" value="ECO:0007669"/>
    <property type="project" value="UniProtKB-SubCell"/>
</dbReference>
<dbReference type="PANTHER" id="PTHR46382">
    <property type="entry name" value="PHOSPHATIDATE CYTIDYLYLTRANSFERASE"/>
    <property type="match status" value="1"/>
</dbReference>
<keyword evidence="9" id="KW-0444">Lipid biosynthesis</keyword>
<feature type="transmembrane region" description="Helical" evidence="19">
    <location>
        <begin position="57"/>
        <end position="76"/>
    </location>
</feature>
<dbReference type="EC" id="2.7.7.41" evidence="6 18"/>
<evidence type="ECO:0000256" key="1">
    <source>
        <dbReference type="ARBA" id="ARBA00001698"/>
    </source>
</evidence>
<sequence length="307" mass="34113">MGCWFEPRCRAAFYARCYALIVIPNARPDPSLPTRIISSLIGVLVLFVVLWEGRIFMLLALMLILVVGSFELRYMLRNKGIELNMAFLIGGGLVMLLFSLPQLHDVYPGVPWREIALGLVLIGAFSSELIVGANIQRFAYSLMAFLYLPWTLGFFLLLRHSPDGNVGLWILALPLITSFANDIGGYFVGRYFGKHKLAPTISPGKTVEGSIGGIATSLLLLFLFTTIVRSAYPESPFALFRPVELFVVNLVLSFAAQLGDLTESMLKRYCGVKDSGYFLPGHGGLLDRLDSHLFTVPLTYYLLTIFI</sequence>
<dbReference type="AlphaFoldDB" id="M9XHT0"/>
<evidence type="ECO:0000256" key="17">
    <source>
        <dbReference type="ARBA" id="ARBA00023264"/>
    </source>
</evidence>
<keyword evidence="16" id="KW-0594">Phospholipid biosynthesis</keyword>
<evidence type="ECO:0000313" key="20">
    <source>
        <dbReference type="EMBL" id="AGK06013.1"/>
    </source>
</evidence>
<dbReference type="Pfam" id="PF01148">
    <property type="entry name" value="CTP_transf_1"/>
    <property type="match status" value="1"/>
</dbReference>
<organism evidence="20 21">
    <name type="scientific">Meiothermus ruber (strain ATCC 35948 / DSM 1279 / VKM B-1258 / 21)</name>
    <name type="common">Thermus ruber</name>
    <dbReference type="NCBI Taxonomy" id="504728"/>
    <lineage>
        <taxon>Bacteria</taxon>
        <taxon>Thermotogati</taxon>
        <taxon>Deinococcota</taxon>
        <taxon>Deinococci</taxon>
        <taxon>Thermales</taxon>
        <taxon>Thermaceae</taxon>
        <taxon>Meiothermus</taxon>
    </lineage>
</organism>
<keyword evidence="14" id="KW-0443">Lipid metabolism</keyword>
<dbReference type="PATRIC" id="fig|504728.9.peg.2804"/>
<dbReference type="PANTHER" id="PTHR46382:SF1">
    <property type="entry name" value="PHOSPHATIDATE CYTIDYLYLTRANSFERASE"/>
    <property type="match status" value="1"/>
</dbReference>
<dbReference type="STRING" id="504728.K649_13635"/>
<evidence type="ECO:0000256" key="10">
    <source>
        <dbReference type="ARBA" id="ARBA00022679"/>
    </source>
</evidence>
<dbReference type="PROSITE" id="PS01315">
    <property type="entry name" value="CDS"/>
    <property type="match status" value="1"/>
</dbReference>
<evidence type="ECO:0000256" key="18">
    <source>
        <dbReference type="RuleBase" id="RU003938"/>
    </source>
</evidence>
<evidence type="ECO:0000256" key="16">
    <source>
        <dbReference type="ARBA" id="ARBA00023209"/>
    </source>
</evidence>
<evidence type="ECO:0000256" key="3">
    <source>
        <dbReference type="ARBA" id="ARBA00005119"/>
    </source>
</evidence>
<keyword evidence="12 18" id="KW-0548">Nucleotidyltransferase</keyword>
<evidence type="ECO:0000256" key="11">
    <source>
        <dbReference type="ARBA" id="ARBA00022692"/>
    </source>
</evidence>
<evidence type="ECO:0000256" key="4">
    <source>
        <dbReference type="ARBA" id="ARBA00005189"/>
    </source>
</evidence>
<comment type="pathway">
    <text evidence="3 18">Phospholipid metabolism; CDP-diacylglycerol biosynthesis; CDP-diacylglycerol from sn-glycerol 3-phosphate: step 3/3.</text>
</comment>
<dbReference type="InterPro" id="IPR000374">
    <property type="entry name" value="PC_trans"/>
</dbReference>
<keyword evidence="10 18" id="KW-0808">Transferase</keyword>
<name>M9XHT0_MEIRD</name>
<evidence type="ECO:0000256" key="13">
    <source>
        <dbReference type="ARBA" id="ARBA00022989"/>
    </source>
</evidence>
<feature type="transmembrane region" description="Helical" evidence="19">
    <location>
        <begin position="238"/>
        <end position="258"/>
    </location>
</feature>
<evidence type="ECO:0000313" key="21">
    <source>
        <dbReference type="Proteomes" id="UP000013026"/>
    </source>
</evidence>
<comment type="catalytic activity">
    <reaction evidence="1 18">
        <text>a 1,2-diacyl-sn-glycero-3-phosphate + CTP + H(+) = a CDP-1,2-diacyl-sn-glycerol + diphosphate</text>
        <dbReference type="Rhea" id="RHEA:16229"/>
        <dbReference type="ChEBI" id="CHEBI:15378"/>
        <dbReference type="ChEBI" id="CHEBI:33019"/>
        <dbReference type="ChEBI" id="CHEBI:37563"/>
        <dbReference type="ChEBI" id="CHEBI:58332"/>
        <dbReference type="ChEBI" id="CHEBI:58608"/>
        <dbReference type="EC" id="2.7.7.41"/>
    </reaction>
</comment>
<evidence type="ECO:0000256" key="9">
    <source>
        <dbReference type="ARBA" id="ARBA00022516"/>
    </source>
</evidence>
<keyword evidence="13 19" id="KW-1133">Transmembrane helix</keyword>
<dbReference type="eggNOG" id="COG0575">
    <property type="taxonomic scope" value="Bacteria"/>
</dbReference>
<feature type="transmembrane region" description="Helical" evidence="19">
    <location>
        <begin position="166"/>
        <end position="189"/>
    </location>
</feature>
<accession>M9XHT0</accession>
<comment type="pathway">
    <text evidence="4">Lipid metabolism.</text>
</comment>
<evidence type="ECO:0000256" key="8">
    <source>
        <dbReference type="ARBA" id="ARBA00022475"/>
    </source>
</evidence>
<dbReference type="GO" id="GO:0016024">
    <property type="term" value="P:CDP-diacylglycerol biosynthetic process"/>
    <property type="evidence" value="ECO:0007669"/>
    <property type="project" value="UniProtKB-UniPathway"/>
</dbReference>
<dbReference type="UniPathway" id="UPA00557">
    <property type="reaction ID" value="UER00614"/>
</dbReference>
<evidence type="ECO:0000256" key="7">
    <source>
        <dbReference type="ARBA" id="ARBA00019373"/>
    </source>
</evidence>
<dbReference type="GO" id="GO:0004605">
    <property type="term" value="F:phosphatidate cytidylyltransferase activity"/>
    <property type="evidence" value="ECO:0007669"/>
    <property type="project" value="UniProtKB-EC"/>
</dbReference>
<evidence type="ECO:0000256" key="5">
    <source>
        <dbReference type="ARBA" id="ARBA00010185"/>
    </source>
</evidence>